<gene>
    <name evidence="1" type="ORF">bsdtb5_33630</name>
</gene>
<accession>A0A7R7ENI7</accession>
<evidence type="ECO:0000313" key="1">
    <source>
        <dbReference type="EMBL" id="BCN32068.1"/>
    </source>
</evidence>
<dbReference type="EMBL" id="AP024169">
    <property type="protein sequence ID" value="BCN32068.1"/>
    <property type="molecule type" value="Genomic_DNA"/>
</dbReference>
<reference evidence="1 2" key="1">
    <citation type="submission" date="2020-11" db="EMBL/GenBank/DDBJ databases">
        <title>Draft genome sequencing of a Lachnospiraceae strain isolated from anoxic soil subjected to BSD treatment.</title>
        <authorList>
            <person name="Uek A."/>
            <person name="Tonouchi A."/>
        </authorList>
    </citation>
    <scope>NUCLEOTIDE SEQUENCE [LARGE SCALE GENOMIC DNA]</scope>
    <source>
        <strain evidence="1 2">TB5</strain>
    </source>
</reference>
<keyword evidence="2" id="KW-1185">Reference proteome</keyword>
<dbReference type="AlphaFoldDB" id="A0A7R7ENI7"/>
<dbReference type="Proteomes" id="UP000595897">
    <property type="component" value="Chromosome"/>
</dbReference>
<organism evidence="1 2">
    <name type="scientific">Anaeromicropila herbilytica</name>
    <dbReference type="NCBI Taxonomy" id="2785025"/>
    <lineage>
        <taxon>Bacteria</taxon>
        <taxon>Bacillati</taxon>
        <taxon>Bacillota</taxon>
        <taxon>Clostridia</taxon>
        <taxon>Lachnospirales</taxon>
        <taxon>Lachnospiraceae</taxon>
        <taxon>Anaeromicropila</taxon>
    </lineage>
</organism>
<name>A0A7R7ENI7_9FIRM</name>
<sequence length="45" mass="5411">MYLLFRLHSILPSQYQGLGRNEKRILRVFIEQELKEYREGGEENG</sequence>
<dbReference type="KEGG" id="ahb:bsdtb5_33630"/>
<protein>
    <submittedName>
        <fullName evidence="1">Uncharacterized protein</fullName>
    </submittedName>
</protein>
<evidence type="ECO:0000313" key="2">
    <source>
        <dbReference type="Proteomes" id="UP000595897"/>
    </source>
</evidence>
<proteinExistence type="predicted"/>